<dbReference type="SUPFAM" id="SSF53383">
    <property type="entry name" value="PLP-dependent transferases"/>
    <property type="match status" value="1"/>
</dbReference>
<evidence type="ECO:0000256" key="3">
    <source>
        <dbReference type="ARBA" id="ARBA00022898"/>
    </source>
</evidence>
<sequence>MTLLQDIYQKSLYTLSGHGVRQVEVLKEAFRHVPEDVTSDIYGEGQIIAAFEKKMATLLGKEKAVFFPSGTMAQQIALRIWSDKKQSKKIAYHPLCHLEIHEQDGPRILHQFDVTFVSEANRPVGYEDICHLDDSFAALLLELPQREIGGVVPPLSELQQMVNHCRKNNIKLHLDGARLLEVLPYYEKSAAEVSALFDSVYLSFYKGVGGIAGAILAGDESFIEEAKIWKRRFGGDLISLYPYIIPADYYYEKRKNKMKRYYEISRYFAERFNQINGLYTKPKVPQSNMFHLYFEQGIEEIEQLLKLVYEECGVGITASIQKKDNDYFAEISFGDAVTVIPETVIEKMFLTIKQNR</sequence>
<reference evidence="5 6" key="1">
    <citation type="submission" date="2020-08" db="EMBL/GenBank/DDBJ databases">
        <title>A Genomic Blueprint of the Chicken Gut Microbiome.</title>
        <authorList>
            <person name="Gilroy R."/>
            <person name="Ravi A."/>
            <person name="Getino M."/>
            <person name="Pursley I."/>
            <person name="Horton D.L."/>
            <person name="Alikhan N.-F."/>
            <person name="Baker D."/>
            <person name="Gharbi K."/>
            <person name="Hall N."/>
            <person name="Watson M."/>
            <person name="Adriaenssens E.M."/>
            <person name="Foster-Nyarko E."/>
            <person name="Jarju S."/>
            <person name="Secka A."/>
            <person name="Antonio M."/>
            <person name="Oren A."/>
            <person name="Chaudhuri R."/>
            <person name="La Ragione R.M."/>
            <person name="Hildebrand F."/>
            <person name="Pallen M.J."/>
        </authorList>
    </citation>
    <scope>NUCLEOTIDE SEQUENCE [LARGE SCALE GENOMIC DNA]</scope>
    <source>
        <strain evidence="5 6">Sa5YUA1</strain>
    </source>
</reference>
<gene>
    <name evidence="5" type="ORF">H9655_14400</name>
</gene>
<accession>A0ABR8QRQ3</accession>
<evidence type="ECO:0000313" key="6">
    <source>
        <dbReference type="Proteomes" id="UP000657931"/>
    </source>
</evidence>
<evidence type="ECO:0000256" key="2">
    <source>
        <dbReference type="ARBA" id="ARBA00006966"/>
    </source>
</evidence>
<dbReference type="EMBL" id="JACSQT010000007">
    <property type="protein sequence ID" value="MBD7938221.1"/>
    <property type="molecule type" value="Genomic_DNA"/>
</dbReference>
<keyword evidence="3" id="KW-0663">Pyridoxal phosphate</keyword>
<dbReference type="Proteomes" id="UP000657931">
    <property type="component" value="Unassembled WGS sequence"/>
</dbReference>
<dbReference type="InterPro" id="IPR001597">
    <property type="entry name" value="ArAA_b-elim_lyase/Thr_aldolase"/>
</dbReference>
<dbReference type="Gene3D" id="3.90.1150.10">
    <property type="entry name" value="Aspartate Aminotransferase, domain 1"/>
    <property type="match status" value="1"/>
</dbReference>
<evidence type="ECO:0000259" key="4">
    <source>
        <dbReference type="Pfam" id="PF01212"/>
    </source>
</evidence>
<evidence type="ECO:0000256" key="1">
    <source>
        <dbReference type="ARBA" id="ARBA00001933"/>
    </source>
</evidence>
<comment type="cofactor">
    <cofactor evidence="1">
        <name>pyridoxal 5'-phosphate</name>
        <dbReference type="ChEBI" id="CHEBI:597326"/>
    </cofactor>
</comment>
<keyword evidence="5" id="KW-0808">Transferase</keyword>
<dbReference type="Pfam" id="PF01212">
    <property type="entry name" value="Beta_elim_lyase"/>
    <property type="match status" value="1"/>
</dbReference>
<evidence type="ECO:0000313" key="5">
    <source>
        <dbReference type="EMBL" id="MBD7938221.1"/>
    </source>
</evidence>
<dbReference type="GO" id="GO:0008483">
    <property type="term" value="F:transaminase activity"/>
    <property type="evidence" value="ECO:0007669"/>
    <property type="project" value="UniProtKB-KW"/>
</dbReference>
<comment type="similarity">
    <text evidence="2">Belongs to the threonine aldolase family.</text>
</comment>
<proteinExistence type="inferred from homology"/>
<dbReference type="RefSeq" id="WP_191815189.1">
    <property type="nucleotide sequence ID" value="NZ_JACSQT010000007.1"/>
</dbReference>
<dbReference type="InterPro" id="IPR015421">
    <property type="entry name" value="PyrdxlP-dep_Trfase_major"/>
</dbReference>
<dbReference type="PANTHER" id="PTHR48097:SF9">
    <property type="entry name" value="L-THREONINE ALDOLASE"/>
    <property type="match status" value="1"/>
</dbReference>
<name>A0ABR8QRQ3_9BACI</name>
<comment type="caution">
    <text evidence="5">The sequence shown here is derived from an EMBL/GenBank/DDBJ whole genome shotgun (WGS) entry which is preliminary data.</text>
</comment>
<protein>
    <submittedName>
        <fullName evidence="5">Aminotransferase class I/II-fold pyridoxal phosphate-dependent enzyme</fullName>
    </submittedName>
</protein>
<dbReference type="InterPro" id="IPR015424">
    <property type="entry name" value="PyrdxlP-dep_Trfase"/>
</dbReference>
<feature type="domain" description="Aromatic amino acid beta-eliminating lyase/threonine aldolase" evidence="4">
    <location>
        <begin position="40"/>
        <end position="292"/>
    </location>
</feature>
<keyword evidence="6" id="KW-1185">Reference proteome</keyword>
<keyword evidence="5" id="KW-0032">Aminotransferase</keyword>
<organism evidence="5 6">
    <name type="scientific">Cytobacillus stercorigallinarum</name>
    <dbReference type="NCBI Taxonomy" id="2762240"/>
    <lineage>
        <taxon>Bacteria</taxon>
        <taxon>Bacillati</taxon>
        <taxon>Bacillota</taxon>
        <taxon>Bacilli</taxon>
        <taxon>Bacillales</taxon>
        <taxon>Bacillaceae</taxon>
        <taxon>Cytobacillus</taxon>
    </lineage>
</organism>
<dbReference type="InterPro" id="IPR015422">
    <property type="entry name" value="PyrdxlP-dep_Trfase_small"/>
</dbReference>
<dbReference type="Gene3D" id="3.40.640.10">
    <property type="entry name" value="Type I PLP-dependent aspartate aminotransferase-like (Major domain)"/>
    <property type="match status" value="1"/>
</dbReference>
<dbReference type="PANTHER" id="PTHR48097">
    <property type="entry name" value="L-THREONINE ALDOLASE-RELATED"/>
    <property type="match status" value="1"/>
</dbReference>